<accession>A0A8J2KXF4</accession>
<feature type="compositionally biased region" description="Basic residues" evidence="1">
    <location>
        <begin position="20"/>
        <end position="31"/>
    </location>
</feature>
<reference evidence="2" key="1">
    <citation type="submission" date="2021-06" db="EMBL/GenBank/DDBJ databases">
        <authorList>
            <person name="Hodson N. C."/>
            <person name="Mongue J. A."/>
            <person name="Jaron S. K."/>
        </authorList>
    </citation>
    <scope>NUCLEOTIDE SEQUENCE</scope>
</reference>
<comment type="caution">
    <text evidence="2">The sequence shown here is derived from an EMBL/GenBank/DDBJ whole genome shotgun (WGS) entry which is preliminary data.</text>
</comment>
<name>A0A8J2KXF4_9HEXA</name>
<feature type="compositionally biased region" description="Low complexity" evidence="1">
    <location>
        <begin position="10"/>
        <end position="19"/>
    </location>
</feature>
<dbReference type="EMBL" id="CAJVCH010515334">
    <property type="protein sequence ID" value="CAG7821567.1"/>
    <property type="molecule type" value="Genomic_DNA"/>
</dbReference>
<proteinExistence type="predicted"/>
<feature type="compositionally biased region" description="Polar residues" evidence="1">
    <location>
        <begin position="51"/>
        <end position="67"/>
    </location>
</feature>
<evidence type="ECO:0000313" key="2">
    <source>
        <dbReference type="EMBL" id="CAG7821567.1"/>
    </source>
</evidence>
<protein>
    <submittedName>
        <fullName evidence="2">Uncharacterized protein</fullName>
    </submittedName>
</protein>
<sequence length="233" mass="25390">MDRLEKLLSRRSYSPGSHYSRSRSSHSRSSRRPPTNNISHGNGVFSHRSKQSQSRFGESPGNHSVTLDNEDSDLECLGLIGAANKTTDEFSDPINSELAASWTLIATAGLSDQKKAEVAKTLTAPSNCQLIGAPKLNPELRAGINISDYSFNRDKQFASWQHIVAGSLSELGKAMSATIQLKKSKEISSIDLTGLLTQCSSASQLMLHLQHSISTLRRQLIASNLNNEVKKVA</sequence>
<gene>
    <name evidence="2" type="ORF">AFUS01_LOCUS31898</name>
</gene>
<dbReference type="PANTHER" id="PTHR34239:SF2">
    <property type="entry name" value="TRANSPOSABLE ELEMENT P TRANSPOSASE_THAP9 CONSERVED DOMAIN-CONTAINING PROTEIN"/>
    <property type="match status" value="1"/>
</dbReference>
<dbReference type="OrthoDB" id="7701249at2759"/>
<keyword evidence="3" id="KW-1185">Reference proteome</keyword>
<dbReference type="Proteomes" id="UP000708208">
    <property type="component" value="Unassembled WGS sequence"/>
</dbReference>
<feature type="non-terminal residue" evidence="2">
    <location>
        <position position="233"/>
    </location>
</feature>
<evidence type="ECO:0000256" key="1">
    <source>
        <dbReference type="SAM" id="MobiDB-lite"/>
    </source>
</evidence>
<evidence type="ECO:0000313" key="3">
    <source>
        <dbReference type="Proteomes" id="UP000708208"/>
    </source>
</evidence>
<dbReference type="PANTHER" id="PTHR34239">
    <property type="entry name" value="APPLE DOMAIN-CONTAINING PROTEIN"/>
    <property type="match status" value="1"/>
</dbReference>
<feature type="region of interest" description="Disordered" evidence="1">
    <location>
        <begin position="1"/>
        <end position="68"/>
    </location>
</feature>
<dbReference type="AlphaFoldDB" id="A0A8J2KXF4"/>
<organism evidence="2 3">
    <name type="scientific">Allacma fusca</name>
    <dbReference type="NCBI Taxonomy" id="39272"/>
    <lineage>
        <taxon>Eukaryota</taxon>
        <taxon>Metazoa</taxon>
        <taxon>Ecdysozoa</taxon>
        <taxon>Arthropoda</taxon>
        <taxon>Hexapoda</taxon>
        <taxon>Collembola</taxon>
        <taxon>Symphypleona</taxon>
        <taxon>Sminthuridae</taxon>
        <taxon>Allacma</taxon>
    </lineage>
</organism>